<accession>A0A484P8U9</accession>
<evidence type="ECO:0008006" key="3">
    <source>
        <dbReference type="Google" id="ProtNLM"/>
    </source>
</evidence>
<feature type="transmembrane region" description="Helical" evidence="1">
    <location>
        <begin position="40"/>
        <end position="67"/>
    </location>
</feature>
<reference evidence="2" key="1">
    <citation type="submission" date="2019-03" db="EMBL/GenBank/DDBJ databases">
        <authorList>
            <person name="Danneels B."/>
        </authorList>
    </citation>
    <scope>NUCLEOTIDE SEQUENCE</scope>
</reference>
<keyword evidence="1" id="KW-0812">Transmembrane</keyword>
<feature type="transmembrane region" description="Helical" evidence="1">
    <location>
        <begin position="12"/>
        <end position="34"/>
    </location>
</feature>
<evidence type="ECO:0000313" key="2">
    <source>
        <dbReference type="EMBL" id="VFR21936.1"/>
    </source>
</evidence>
<sequence>MTATPIPYRRYLAGLVLSCLLAGWLALLGVVAVTTPNLGWGAVALITGAIWVGVPLAILLLIAWVVYLARDRGRTPGRIHALLFLPTLAALSIVPLADALQRNRHSQFDAAHGPIAETHINLAGVDLWLDTRPYASTSSGGGPSLPMSPREPGRFSTFTRYPDPAFIASGEFPYDGARLKDGIDRYTYRSAGGAPGASLPLARHPVPDLAPLVPILGRQETPRLAYLYFHYPDRVDAVPVLRHLSGMTEQILEEKRVQGLVLFMAQAYAGSAIARLEINGQTLDLGERAIPPQPPLPAACRDYPRRLGGAFVDIDQPLSLRWQTVDAPDAWQTASLRVPDFRDPAPMRGQSTLQRVMLYFLPDGTVAGERFVQVDETRERRALRATGMPPDAGPHAACGSAYSGYNPETVRLLE</sequence>
<feature type="transmembrane region" description="Helical" evidence="1">
    <location>
        <begin position="79"/>
        <end position="97"/>
    </location>
</feature>
<keyword evidence="1" id="KW-1133">Transmembrane helix</keyword>
<dbReference type="EMBL" id="CAADHY010000015">
    <property type="protein sequence ID" value="VFR21936.1"/>
    <property type="molecule type" value="Genomic_DNA"/>
</dbReference>
<organism evidence="2">
    <name type="scientific">plant metagenome</name>
    <dbReference type="NCBI Taxonomy" id="1297885"/>
    <lineage>
        <taxon>unclassified sequences</taxon>
        <taxon>metagenomes</taxon>
        <taxon>organismal metagenomes</taxon>
    </lineage>
</organism>
<protein>
    <recommendedName>
        <fullName evidence="3">TRANSMEMBRANE PROTEIN</fullName>
    </recommendedName>
</protein>
<keyword evidence="1" id="KW-0472">Membrane</keyword>
<dbReference type="AlphaFoldDB" id="A0A484P8U9"/>
<gene>
    <name evidence="2" type="ORF">AMP9_4139</name>
</gene>
<evidence type="ECO:0000256" key="1">
    <source>
        <dbReference type="SAM" id="Phobius"/>
    </source>
</evidence>
<proteinExistence type="predicted"/>
<name>A0A484P8U9_9ZZZZ</name>